<comment type="caution">
    <text evidence="1">The sequence shown here is derived from an EMBL/GenBank/DDBJ whole genome shotgun (WGS) entry which is preliminary data.</text>
</comment>
<dbReference type="RefSeq" id="WP_377569861.1">
    <property type="nucleotide sequence ID" value="NZ_JBHTMP010000013.1"/>
</dbReference>
<evidence type="ECO:0000313" key="2">
    <source>
        <dbReference type="Proteomes" id="UP001597260"/>
    </source>
</evidence>
<dbReference type="EMBL" id="JBHTMP010000013">
    <property type="protein sequence ID" value="MFD1321659.1"/>
    <property type="molecule type" value="Genomic_DNA"/>
</dbReference>
<proteinExistence type="predicted"/>
<keyword evidence="2" id="KW-1185">Reference proteome</keyword>
<protein>
    <recommendedName>
        <fullName evidence="3">Ribbon-helix-helix protein, copG family</fullName>
    </recommendedName>
</protein>
<organism evidence="1 2">
    <name type="scientific">Micromonospora sonneratiae</name>
    <dbReference type="NCBI Taxonomy" id="1184706"/>
    <lineage>
        <taxon>Bacteria</taxon>
        <taxon>Bacillati</taxon>
        <taxon>Actinomycetota</taxon>
        <taxon>Actinomycetes</taxon>
        <taxon>Micromonosporales</taxon>
        <taxon>Micromonosporaceae</taxon>
        <taxon>Micromonospora</taxon>
    </lineage>
</organism>
<evidence type="ECO:0000313" key="1">
    <source>
        <dbReference type="EMBL" id="MFD1321659.1"/>
    </source>
</evidence>
<name>A0ABW3YEE4_9ACTN</name>
<accession>A0ABW3YEE4</accession>
<dbReference type="Proteomes" id="UP001597260">
    <property type="component" value="Unassembled WGS sequence"/>
</dbReference>
<gene>
    <name evidence="1" type="ORF">ACFQ4H_11230</name>
</gene>
<reference evidence="2" key="1">
    <citation type="journal article" date="2019" name="Int. J. Syst. Evol. Microbiol.">
        <title>The Global Catalogue of Microorganisms (GCM) 10K type strain sequencing project: providing services to taxonomists for standard genome sequencing and annotation.</title>
        <authorList>
            <consortium name="The Broad Institute Genomics Platform"/>
            <consortium name="The Broad Institute Genome Sequencing Center for Infectious Disease"/>
            <person name="Wu L."/>
            <person name="Ma J."/>
        </authorList>
    </citation>
    <scope>NUCLEOTIDE SEQUENCE [LARGE SCALE GENOMIC DNA]</scope>
    <source>
        <strain evidence="2">JCM 31037</strain>
    </source>
</reference>
<evidence type="ECO:0008006" key="3">
    <source>
        <dbReference type="Google" id="ProtNLM"/>
    </source>
</evidence>
<sequence length="88" mass="9541">MAAAASPIKVDAQTDQLISHAAHFLKRSKKEVVDIAIREYIENHRSEIQTAVSQALRQLDGSTASSVALLTGMSRDELDELGGFSKTD</sequence>